<dbReference type="KEGG" id="sfo:Z042_24560"/>
<dbReference type="PROSITE" id="PS00061">
    <property type="entry name" value="ADH_SHORT"/>
    <property type="match status" value="1"/>
</dbReference>
<dbReference type="Pfam" id="PF13561">
    <property type="entry name" value="adh_short_C2"/>
    <property type="match status" value="1"/>
</dbReference>
<gene>
    <name evidence="4" type="ORF">Z042_24560</name>
</gene>
<sequence>MNQFDGKVAVITGGNSGIGLATARLLRQQGAQVAIAGRNQATLDQAASELGVMAVQTDVSQPQALKDFFAAVAARFGQFDLLFANAGVFQSKTLTEVDEDFFDWQFNINVKGAYFSVQHSLPHLREGASVVLTSSIMQEAGWPGCSVYAATKAAVRSLARSFAAELAPRNIRVNVVAPGVTQTPILDWPEMPEQERNAVQDTIRARIPMGRFATPEEIAQAVLYLAGSATYMTGGEILLDGGMITL</sequence>
<keyword evidence="5" id="KW-1185">Reference proteome</keyword>
<evidence type="ECO:0000256" key="1">
    <source>
        <dbReference type="ARBA" id="ARBA00006484"/>
    </source>
</evidence>
<organism evidence="4 5">
    <name type="scientific">Chania multitudinisentens RB-25</name>
    <dbReference type="NCBI Taxonomy" id="1441930"/>
    <lineage>
        <taxon>Bacteria</taxon>
        <taxon>Pseudomonadati</taxon>
        <taxon>Pseudomonadota</taxon>
        <taxon>Gammaproteobacteria</taxon>
        <taxon>Enterobacterales</taxon>
        <taxon>Yersiniaceae</taxon>
        <taxon>Chania</taxon>
    </lineage>
</organism>
<dbReference type="SUPFAM" id="SSF51735">
    <property type="entry name" value="NAD(P)-binding Rossmann-fold domains"/>
    <property type="match status" value="1"/>
</dbReference>
<dbReference type="FunFam" id="3.40.50.720:FF:000084">
    <property type="entry name" value="Short-chain dehydrogenase reductase"/>
    <property type="match status" value="1"/>
</dbReference>
<dbReference type="OrthoDB" id="9803333at2"/>
<dbReference type="EMBL" id="CP007044">
    <property type="protein sequence ID" value="AHG22426.1"/>
    <property type="molecule type" value="Genomic_DNA"/>
</dbReference>
<feature type="domain" description="Ketoreductase" evidence="3">
    <location>
        <begin position="7"/>
        <end position="179"/>
    </location>
</feature>
<dbReference type="STRING" id="1441930.Z042_24560"/>
<dbReference type="Proteomes" id="UP000019030">
    <property type="component" value="Chromosome"/>
</dbReference>
<dbReference type="eggNOG" id="COG1028">
    <property type="taxonomic scope" value="Bacteria"/>
</dbReference>
<dbReference type="InterPro" id="IPR057326">
    <property type="entry name" value="KR_dom"/>
</dbReference>
<dbReference type="InterPro" id="IPR020904">
    <property type="entry name" value="Sc_DH/Rdtase_CS"/>
</dbReference>
<reference evidence="4 5" key="1">
    <citation type="submission" date="2014-01" db="EMBL/GenBank/DDBJ databases">
        <title>Isolation of Serratia multitudinisentens RB-25 from Ex-Landfill site.</title>
        <authorList>
            <person name="Robson E.H.J."/>
        </authorList>
    </citation>
    <scope>NUCLEOTIDE SEQUENCE [LARGE SCALE GENOMIC DNA]</scope>
    <source>
        <strain evidence="4 5">RB-25</strain>
    </source>
</reference>
<dbReference type="RefSeq" id="WP_024913105.1">
    <property type="nucleotide sequence ID" value="NZ_CP007044.2"/>
</dbReference>
<comment type="similarity">
    <text evidence="1">Belongs to the short-chain dehydrogenases/reductases (SDR) family.</text>
</comment>
<dbReference type="PATRIC" id="fig|1441930.4.peg.4863"/>
<dbReference type="PANTHER" id="PTHR43477">
    <property type="entry name" value="DIHYDROANTICAPSIN 7-DEHYDROGENASE"/>
    <property type="match status" value="1"/>
</dbReference>
<dbReference type="Gene3D" id="3.40.50.720">
    <property type="entry name" value="NAD(P)-binding Rossmann-like Domain"/>
    <property type="match status" value="1"/>
</dbReference>
<dbReference type="InterPro" id="IPR051122">
    <property type="entry name" value="SDR_DHRS6-like"/>
</dbReference>
<proteinExistence type="inferred from homology"/>
<protein>
    <recommendedName>
        <fullName evidence="3">Ketoreductase domain-containing protein</fullName>
    </recommendedName>
</protein>
<dbReference type="HOGENOM" id="CLU_010194_1_0_6"/>
<dbReference type="SMART" id="SM00822">
    <property type="entry name" value="PKS_KR"/>
    <property type="match status" value="1"/>
</dbReference>
<dbReference type="PANTHER" id="PTHR43477:SF1">
    <property type="entry name" value="DIHYDROANTICAPSIN 7-DEHYDROGENASE"/>
    <property type="match status" value="1"/>
</dbReference>
<name>W0LFD3_9GAMM</name>
<dbReference type="PRINTS" id="PR00080">
    <property type="entry name" value="SDRFAMILY"/>
</dbReference>
<evidence type="ECO:0000259" key="3">
    <source>
        <dbReference type="SMART" id="SM00822"/>
    </source>
</evidence>
<dbReference type="AlphaFoldDB" id="W0LFD3"/>
<dbReference type="CDD" id="cd05233">
    <property type="entry name" value="SDR_c"/>
    <property type="match status" value="1"/>
</dbReference>
<dbReference type="InterPro" id="IPR036291">
    <property type="entry name" value="NAD(P)-bd_dom_sf"/>
</dbReference>
<evidence type="ECO:0000313" key="4">
    <source>
        <dbReference type="EMBL" id="AHG22426.1"/>
    </source>
</evidence>
<evidence type="ECO:0000313" key="5">
    <source>
        <dbReference type="Proteomes" id="UP000019030"/>
    </source>
</evidence>
<evidence type="ECO:0000256" key="2">
    <source>
        <dbReference type="ARBA" id="ARBA00023002"/>
    </source>
</evidence>
<dbReference type="GO" id="GO:0016491">
    <property type="term" value="F:oxidoreductase activity"/>
    <property type="evidence" value="ECO:0007669"/>
    <property type="project" value="UniProtKB-KW"/>
</dbReference>
<accession>W0LFD3</accession>
<dbReference type="InterPro" id="IPR002347">
    <property type="entry name" value="SDR_fam"/>
</dbReference>
<keyword evidence="2" id="KW-0560">Oxidoreductase</keyword>
<dbReference type="PRINTS" id="PR00081">
    <property type="entry name" value="GDHRDH"/>
</dbReference>
<reference evidence="4 5" key="2">
    <citation type="submission" date="2015-03" db="EMBL/GenBank/DDBJ databases">
        <authorList>
            <person name="Chan K.-G."/>
        </authorList>
    </citation>
    <scope>NUCLEOTIDE SEQUENCE [LARGE SCALE GENOMIC DNA]</scope>
    <source>
        <strain evidence="4 5">RB-25</strain>
    </source>
</reference>